<accession>A0A132MNJ9</accession>
<name>A0A132MNJ9_9ACTN</name>
<dbReference type="AlphaFoldDB" id="A0A132MNJ9"/>
<proteinExistence type="predicted"/>
<dbReference type="EMBL" id="LAXD01000001">
    <property type="protein sequence ID" value="KWW99440.1"/>
    <property type="molecule type" value="Genomic_DNA"/>
</dbReference>
<reference evidence="2" key="1">
    <citation type="submission" date="2015-04" db="EMBL/GenBank/DDBJ databases">
        <title>Physiological reanalysis, assessment of diazotrophy, and genome sequences of multiple isolates of Streptomyces thermoautotrophicus.</title>
        <authorList>
            <person name="MacKellar D.C."/>
            <person name="Lieber L."/>
            <person name="Norman J."/>
            <person name="Bolger A."/>
            <person name="Tobin C."/>
            <person name="Murray J.W."/>
            <person name="Chang R."/>
            <person name="Ford T."/>
            <person name="Nguyen P.Q."/>
            <person name="Woodward J."/>
            <person name="Permingeat H."/>
            <person name="Joshi N.S."/>
            <person name="Silver P.A."/>
            <person name="Usadel B."/>
            <person name="Rutherford A.W."/>
            <person name="Friesen M."/>
            <person name="Prell J."/>
        </authorList>
    </citation>
    <scope>NUCLEOTIDE SEQUENCE [LARGE SCALE GENOMIC DNA]</scope>
    <source>
        <strain evidence="2">H1</strain>
    </source>
</reference>
<gene>
    <name evidence="1" type="ORF">LI90_1075</name>
</gene>
<comment type="caution">
    <text evidence="1">The sequence shown here is derived from an EMBL/GenBank/DDBJ whole genome shotgun (WGS) entry which is preliminary data.</text>
</comment>
<sequence>MVACLIVRTEQPGSRPVPAVHLLVLVRAAGNISATTRYAVGNDVWRR</sequence>
<protein>
    <submittedName>
        <fullName evidence="1">Uncharacterized protein</fullName>
    </submittedName>
</protein>
<evidence type="ECO:0000313" key="2">
    <source>
        <dbReference type="Proteomes" id="UP000070188"/>
    </source>
</evidence>
<evidence type="ECO:0000313" key="1">
    <source>
        <dbReference type="EMBL" id="KWW99440.1"/>
    </source>
</evidence>
<dbReference type="PATRIC" id="fig|1469144.10.peg.1196"/>
<organism evidence="1 2">
    <name type="scientific">Carbonactinospora thermoautotrophica</name>
    <dbReference type="NCBI Taxonomy" id="1469144"/>
    <lineage>
        <taxon>Bacteria</taxon>
        <taxon>Bacillati</taxon>
        <taxon>Actinomycetota</taxon>
        <taxon>Actinomycetes</taxon>
        <taxon>Kitasatosporales</taxon>
        <taxon>Carbonactinosporaceae</taxon>
        <taxon>Carbonactinospora</taxon>
    </lineage>
</organism>
<keyword evidence="2" id="KW-1185">Reference proteome</keyword>
<dbReference type="Proteomes" id="UP000070188">
    <property type="component" value="Unassembled WGS sequence"/>
</dbReference>